<dbReference type="PANTHER" id="PTHR33116:SF75">
    <property type="entry name" value="RIBONUCLEASE H PROTEIN"/>
    <property type="match status" value="1"/>
</dbReference>
<protein>
    <recommendedName>
        <fullName evidence="1">Reverse transcriptase domain-containing protein</fullName>
    </recommendedName>
</protein>
<dbReference type="EMBL" id="BPVZ01000074">
    <property type="protein sequence ID" value="GKV27199.1"/>
    <property type="molecule type" value="Genomic_DNA"/>
</dbReference>
<keyword evidence="3" id="KW-1185">Reference proteome</keyword>
<dbReference type="Proteomes" id="UP001054252">
    <property type="component" value="Unassembled WGS sequence"/>
</dbReference>
<sequence length="241" mass="28036">MAFLEGRQLIEGVVLANEIMDEARKKRKDSFMLKVDFEKAYDKVCWEFLDYMLWRVDVGTKWRGWINECLRTSSLSVLVNGSLSRQFEVSKGLKEGDPLSPFLFLIVVEGLNGIIKSTVEKGLFKGIEVGQNGVRFSYIQLADDIIMFGKATEKNVWVAKCIMRLFELVSSLKINFIKSQLIGMHVEEEWLKKMACLMHYKIGELPFKYLGVMIGGNQRKWKMWQPLTEAFRKKLTTWKER</sequence>
<gene>
    <name evidence="2" type="ORF">SLEP1_g36397</name>
</gene>
<evidence type="ECO:0000313" key="2">
    <source>
        <dbReference type="EMBL" id="GKV27199.1"/>
    </source>
</evidence>
<evidence type="ECO:0000259" key="1">
    <source>
        <dbReference type="PROSITE" id="PS50878"/>
    </source>
</evidence>
<name>A0AAV5KRD3_9ROSI</name>
<feature type="domain" description="Reverse transcriptase" evidence="1">
    <location>
        <begin position="1"/>
        <end position="214"/>
    </location>
</feature>
<dbReference type="AlphaFoldDB" id="A0AAV5KRD3"/>
<evidence type="ECO:0000313" key="3">
    <source>
        <dbReference type="Proteomes" id="UP001054252"/>
    </source>
</evidence>
<comment type="caution">
    <text evidence="2">The sequence shown here is derived from an EMBL/GenBank/DDBJ whole genome shotgun (WGS) entry which is preliminary data.</text>
</comment>
<proteinExistence type="predicted"/>
<dbReference type="Pfam" id="PF00078">
    <property type="entry name" value="RVT_1"/>
    <property type="match status" value="1"/>
</dbReference>
<dbReference type="PROSITE" id="PS50878">
    <property type="entry name" value="RT_POL"/>
    <property type="match status" value="1"/>
</dbReference>
<organism evidence="2 3">
    <name type="scientific">Rubroshorea leprosula</name>
    <dbReference type="NCBI Taxonomy" id="152421"/>
    <lineage>
        <taxon>Eukaryota</taxon>
        <taxon>Viridiplantae</taxon>
        <taxon>Streptophyta</taxon>
        <taxon>Embryophyta</taxon>
        <taxon>Tracheophyta</taxon>
        <taxon>Spermatophyta</taxon>
        <taxon>Magnoliopsida</taxon>
        <taxon>eudicotyledons</taxon>
        <taxon>Gunneridae</taxon>
        <taxon>Pentapetalae</taxon>
        <taxon>rosids</taxon>
        <taxon>malvids</taxon>
        <taxon>Malvales</taxon>
        <taxon>Dipterocarpaceae</taxon>
        <taxon>Rubroshorea</taxon>
    </lineage>
</organism>
<dbReference type="PANTHER" id="PTHR33116">
    <property type="entry name" value="REVERSE TRANSCRIPTASE ZINC-BINDING DOMAIN-CONTAINING PROTEIN-RELATED-RELATED"/>
    <property type="match status" value="1"/>
</dbReference>
<accession>A0AAV5KRD3</accession>
<dbReference type="InterPro" id="IPR000477">
    <property type="entry name" value="RT_dom"/>
</dbReference>
<reference evidence="2 3" key="1">
    <citation type="journal article" date="2021" name="Commun. Biol.">
        <title>The genome of Shorea leprosula (Dipterocarpaceae) highlights the ecological relevance of drought in aseasonal tropical rainforests.</title>
        <authorList>
            <person name="Ng K.K.S."/>
            <person name="Kobayashi M.J."/>
            <person name="Fawcett J.A."/>
            <person name="Hatakeyama M."/>
            <person name="Paape T."/>
            <person name="Ng C.H."/>
            <person name="Ang C.C."/>
            <person name="Tnah L.H."/>
            <person name="Lee C.T."/>
            <person name="Nishiyama T."/>
            <person name="Sese J."/>
            <person name="O'Brien M.J."/>
            <person name="Copetti D."/>
            <person name="Mohd Noor M.I."/>
            <person name="Ong R.C."/>
            <person name="Putra M."/>
            <person name="Sireger I.Z."/>
            <person name="Indrioko S."/>
            <person name="Kosugi Y."/>
            <person name="Izuno A."/>
            <person name="Isagi Y."/>
            <person name="Lee S.L."/>
            <person name="Shimizu K.K."/>
        </authorList>
    </citation>
    <scope>NUCLEOTIDE SEQUENCE [LARGE SCALE GENOMIC DNA]</scope>
    <source>
        <strain evidence="2">214</strain>
    </source>
</reference>